<feature type="transmembrane region" description="Helical" evidence="2">
    <location>
        <begin position="7"/>
        <end position="28"/>
    </location>
</feature>
<comment type="caution">
    <text evidence="3">The sequence shown here is derived from an EMBL/GenBank/DDBJ whole genome shotgun (WGS) entry which is preliminary data.</text>
</comment>
<feature type="coiled-coil region" evidence="1">
    <location>
        <begin position="62"/>
        <end position="89"/>
    </location>
</feature>
<protein>
    <submittedName>
        <fullName evidence="3">Uncharacterized protein</fullName>
    </submittedName>
</protein>
<accession>A0ABT7B3N3</accession>
<keyword evidence="1" id="KW-0175">Coiled coil</keyword>
<evidence type="ECO:0000256" key="2">
    <source>
        <dbReference type="SAM" id="Phobius"/>
    </source>
</evidence>
<feature type="coiled-coil region" evidence="1">
    <location>
        <begin position="194"/>
        <end position="235"/>
    </location>
</feature>
<evidence type="ECO:0000313" key="4">
    <source>
        <dbReference type="Proteomes" id="UP001235849"/>
    </source>
</evidence>
<keyword evidence="2" id="KW-0812">Transmembrane</keyword>
<dbReference type="PROSITE" id="PS51257">
    <property type="entry name" value="PROKAR_LIPOPROTEIN"/>
    <property type="match status" value="1"/>
</dbReference>
<sequence>MIKIANPLYYPTAVFIGGACLVVGVRVLGLSNFIIVPGAIAATVASATALKLREPDAERQEQQQLQQELDNLKATSQMVASKAEELRQEAQRLLTQSSFEIDVLVTVQQVCDDAIELPATIDSIARTLPQGQSLLSVDDLERQLLEVNQKLRSSSEISRQHLKDLKASLERNIQLAKTGQDTRQAKLISLQKMIQDSAGVLQQLQNKLRRADLQNSADLEDLQRLSDELKAYQDNVEILAH</sequence>
<dbReference type="RefSeq" id="WP_283765608.1">
    <property type="nucleotide sequence ID" value="NZ_JAQOSO010000015.1"/>
</dbReference>
<organism evidence="3 4">
    <name type="scientific">Roseofilum capinflatum BLCC-M114</name>
    <dbReference type="NCBI Taxonomy" id="3022440"/>
    <lineage>
        <taxon>Bacteria</taxon>
        <taxon>Bacillati</taxon>
        <taxon>Cyanobacteriota</taxon>
        <taxon>Cyanophyceae</taxon>
        <taxon>Desertifilales</taxon>
        <taxon>Desertifilaceae</taxon>
        <taxon>Roseofilum</taxon>
        <taxon>Roseofilum capinflatum</taxon>
    </lineage>
</organism>
<evidence type="ECO:0000256" key="1">
    <source>
        <dbReference type="SAM" id="Coils"/>
    </source>
</evidence>
<proteinExistence type="predicted"/>
<dbReference type="Proteomes" id="UP001235849">
    <property type="component" value="Unassembled WGS sequence"/>
</dbReference>
<keyword evidence="2" id="KW-1133">Transmembrane helix</keyword>
<gene>
    <name evidence="3" type="ORF">PMG25_03955</name>
</gene>
<dbReference type="EMBL" id="JAQOSO010000015">
    <property type="protein sequence ID" value="MDJ1173239.1"/>
    <property type="molecule type" value="Genomic_DNA"/>
</dbReference>
<keyword evidence="2" id="KW-0472">Membrane</keyword>
<evidence type="ECO:0000313" key="3">
    <source>
        <dbReference type="EMBL" id="MDJ1173239.1"/>
    </source>
</evidence>
<name>A0ABT7B3N3_9CYAN</name>
<keyword evidence="4" id="KW-1185">Reference proteome</keyword>
<reference evidence="3 4" key="1">
    <citation type="submission" date="2023-01" db="EMBL/GenBank/DDBJ databases">
        <title>Novel diversity within Roseofilum (Cyanobacteria; Desertifilaceae) from marine benthic mats with descriptions of four novel species.</title>
        <authorList>
            <person name="Wang Y."/>
            <person name="Berthold D.E."/>
            <person name="Hu J."/>
            <person name="Lefler F.W."/>
            <person name="Laughinghouse H.D. IV."/>
        </authorList>
    </citation>
    <scope>NUCLEOTIDE SEQUENCE [LARGE SCALE GENOMIC DNA]</scope>
    <source>
        <strain evidence="3 4">BLCC-M114</strain>
    </source>
</reference>